<dbReference type="Gene3D" id="1.10.443.10">
    <property type="entry name" value="Intergrase catalytic core"/>
    <property type="match status" value="1"/>
</dbReference>
<dbReference type="EMBL" id="SNRW01015485">
    <property type="protein sequence ID" value="KAA6370338.1"/>
    <property type="molecule type" value="Genomic_DNA"/>
</dbReference>
<feature type="region of interest" description="Disordered" evidence="1">
    <location>
        <begin position="191"/>
        <end position="224"/>
    </location>
</feature>
<dbReference type="Proteomes" id="UP000324800">
    <property type="component" value="Unassembled WGS sequence"/>
</dbReference>
<dbReference type="AlphaFoldDB" id="A0A5J4UI06"/>
<dbReference type="InterPro" id="IPR013762">
    <property type="entry name" value="Integrase-like_cat_sf"/>
</dbReference>
<evidence type="ECO:0000256" key="1">
    <source>
        <dbReference type="SAM" id="MobiDB-lite"/>
    </source>
</evidence>
<dbReference type="GO" id="GO:0003677">
    <property type="term" value="F:DNA binding"/>
    <property type="evidence" value="ECO:0007669"/>
    <property type="project" value="InterPro"/>
</dbReference>
<feature type="non-terminal residue" evidence="2">
    <location>
        <position position="1"/>
    </location>
</feature>
<protein>
    <recommendedName>
        <fullName evidence="4">Tyr recombinase domain-containing protein</fullName>
    </recommendedName>
</protein>
<evidence type="ECO:0008006" key="4">
    <source>
        <dbReference type="Google" id="ProtNLM"/>
    </source>
</evidence>
<evidence type="ECO:0000313" key="3">
    <source>
        <dbReference type="Proteomes" id="UP000324800"/>
    </source>
</evidence>
<feature type="region of interest" description="Disordered" evidence="1">
    <location>
        <begin position="49"/>
        <end position="70"/>
    </location>
</feature>
<accession>A0A5J4UI06</accession>
<gene>
    <name evidence="2" type="ORF">EZS28_034135</name>
</gene>
<organism evidence="2 3">
    <name type="scientific">Streblomastix strix</name>
    <dbReference type="NCBI Taxonomy" id="222440"/>
    <lineage>
        <taxon>Eukaryota</taxon>
        <taxon>Metamonada</taxon>
        <taxon>Preaxostyla</taxon>
        <taxon>Oxymonadida</taxon>
        <taxon>Streblomastigidae</taxon>
        <taxon>Streblomastix</taxon>
    </lineage>
</organism>
<proteinExistence type="predicted"/>
<dbReference type="GO" id="GO:0015074">
    <property type="term" value="P:DNA integration"/>
    <property type="evidence" value="ECO:0007669"/>
    <property type="project" value="InterPro"/>
</dbReference>
<reference evidence="2 3" key="1">
    <citation type="submission" date="2019-03" db="EMBL/GenBank/DDBJ databases">
        <title>Single cell metagenomics reveals metabolic interactions within the superorganism composed of flagellate Streblomastix strix and complex community of Bacteroidetes bacteria on its surface.</title>
        <authorList>
            <person name="Treitli S.C."/>
            <person name="Kolisko M."/>
            <person name="Husnik F."/>
            <person name="Keeling P."/>
            <person name="Hampl V."/>
        </authorList>
    </citation>
    <scope>NUCLEOTIDE SEQUENCE [LARGE SCALE GENOMIC DNA]</scope>
    <source>
        <strain evidence="2">ST1C</strain>
    </source>
</reference>
<feature type="region of interest" description="Disordered" evidence="1">
    <location>
        <begin position="91"/>
        <end position="110"/>
    </location>
</feature>
<comment type="caution">
    <text evidence="2">The sequence shown here is derived from an EMBL/GenBank/DDBJ whole genome shotgun (WGS) entry which is preliminary data.</text>
</comment>
<name>A0A5J4UI06_9EUKA</name>
<evidence type="ECO:0000313" key="2">
    <source>
        <dbReference type="EMBL" id="KAA6370338.1"/>
    </source>
</evidence>
<dbReference type="GO" id="GO:0006310">
    <property type="term" value="P:DNA recombination"/>
    <property type="evidence" value="ECO:0007669"/>
    <property type="project" value="InterPro"/>
</dbReference>
<feature type="compositionally biased region" description="Polar residues" evidence="1">
    <location>
        <begin position="501"/>
        <end position="518"/>
    </location>
</feature>
<feature type="region of interest" description="Disordered" evidence="1">
    <location>
        <begin position="501"/>
        <end position="530"/>
    </location>
</feature>
<sequence length="549" mass="62367">NCSSTLRVTPFRTFLKEQADYFTQDRNGQQRNSIQSEQRSCSYLLAEANRSNPGENRSNADPSSCISHSWSRQHSPRFAFQTREFRRLFSERRGASRSPDSAEGEAHNRHVCEQEKQEIQKVHECGSGQLGGSAGLSLGSLANRDSIPTPTNSIDLGNSVEDRIGRSESSLDSPLLACSTLVAGSCQSDVKVHDTRQKRGRSETRRANEETQKASTTRKNDGLIDRGNKGEELFRWALIRRGFSELAVKKVIGGWHSIWPRHRQRLGQFEEYWRGIGKSREDLMTEIDPESVISNFISHLASEDATDANQTACRTAIGMLFKLQGVLKDKIDGLALRQIMKKPQAAQRKPIREEPIWHFDELLRYVQSKSSTRDQLSEFKYLGITVALIMGYSTLRMAEIHRATAKRMRDESWKIVSSMWKVHDTDVEITLRPLKNPSVCPTTWLSGWLERRKNKSLKKGLWWLSSKNREASYEEMSKAVHQIMLEVGIPSGSTVTSIRKSSMTKSISQGATKTQINRATRHKKGTDTVAHHYDQNLNDDLREKLSNFE</sequence>